<sequence>MEMDDKKEFELDVTMETRSRYKLRSSLKKVKSRNSLEAEEVNSDITLNPPPRRVSFASSNYIKPFIDDPERNTIWDNTYEEEVDHIDSTKSEASSLKTQSITFERIRTETIQTNKQKITNKTVIFDQSAMDLEYTLEPQSILKKTKETYEQSALAMEMTCNWTNKIVESSKFWKEETVSNKENIFVNFVVNHEPLNKIQDFSQQQQTNQSSDHTEFQCNNDNNVILNPNRTIMNDTEMEFTCKYNFPSNIISKEPVECASDKGEESMEFTCQYNFVPPVNSGTVPLKNNESDMKEMEQSVFKEPFLSTSKKQNSINKCQNKPIKIQTFGGIPIAVDLSNQSTESLLERSANDQNIKKVMTIEENKSIDLSSRNVINVKSVGQQESVKLRTFGGIPIAVDLSNQSTESLLEQSAKDMNIKKVMITEDKKSKDLSSKNDTNDKHVLQQVKSRTFGGIPIAVHQSNQSTESLLEQSAKDTNITKIMLIEDEKSKDLCSKNDTNDQHILQQVKLRTFGGIPIAVDQSNQSTESLLERSANNQNIKTVMIIEDEKSKDLPSKNDKNDKHVLQQVKSRTFGGIPIAVDQSNQSTESLLEQSAKDMNIKKIMITEDENSKDLFSKNDTNDKHVLQQVKSRTFGGIPIAVDQSNQSTELLLERSANDQNINKVMIFEDNKSIDFSSKNDTNNIHVLQQIKLRTFGGIPIATDVSEMSIDLTRGTNQNSLHDTNKDTGLHESSKGMSQKSFGVYMSGSIPIATDQPDESLDLTLKKKEQFVELVSEENSKDKVPVEQPNSLLTNIMSPNKIDDKDQNRNTSILPTHFDGTNNEIYNNEYIIENESKLLCSRLPLEENKTFLDSLARDNLNQLSLDMEECNLVDTLSSSNESESKHFACQLSCNGGDRTEPELPLPKDFSVNDTGTNFQNSFNKIGNKVAYSVPMGVVKGSGLDLLNFNSMYSAEDTQQLIEAASSSDPPFQSIDGERAEAPHMSGNVSITQPNDTFSKTQSILNDIENKVMTFKFPPIDYEGIMSKLKDSQRFRAEIETALKGLRSIDVADFDLEKRRRSSIANSTGNEMTSNSNSFNEMTESGDDENSSSIMEHMKSLEQRVKEVCARSNGLLSLYHSVNNCYILEILHGLIQIFVRVHPEDSRVAEIEYDSCVNESAATIIHFKVHNIKQKLEPVNLKSYLGSYYDILSLLDYVCLTVEDFERFHSEFIILQRKHATLKIEKDLSILFEVLNASPPVWWTIRFGMSSTNKILFESAQSRYGHINEEHIKQISRDVPEDLSCLGNFIDKVAEYCKKTLVGLKNIKRS</sequence>
<dbReference type="InParanoid" id="A0A6J2XES5"/>
<evidence type="ECO:0000256" key="1">
    <source>
        <dbReference type="SAM" id="MobiDB-lite"/>
    </source>
</evidence>
<keyword evidence="2" id="KW-1185">Reference proteome</keyword>
<accession>A0A6J2XES5</accession>
<dbReference type="RefSeq" id="XP_030749460.1">
    <property type="nucleotide sequence ID" value="XM_030893600.1"/>
</dbReference>
<feature type="region of interest" description="Disordered" evidence="1">
    <location>
        <begin position="794"/>
        <end position="816"/>
    </location>
</feature>
<dbReference type="GeneID" id="115877447"/>
<feature type="compositionally biased region" description="Polar residues" evidence="1">
    <location>
        <begin position="1062"/>
        <end position="1082"/>
    </location>
</feature>
<dbReference type="KEGG" id="soy:115877447"/>
<reference evidence="3" key="1">
    <citation type="submission" date="2025-08" db="UniProtKB">
        <authorList>
            <consortium name="RefSeq"/>
        </authorList>
    </citation>
    <scope>IDENTIFICATION</scope>
    <source>
        <tissue evidence="3">Gonads</tissue>
    </source>
</reference>
<organism evidence="2 3">
    <name type="scientific">Sitophilus oryzae</name>
    <name type="common">Rice weevil</name>
    <name type="synonym">Curculio oryzae</name>
    <dbReference type="NCBI Taxonomy" id="7048"/>
    <lineage>
        <taxon>Eukaryota</taxon>
        <taxon>Metazoa</taxon>
        <taxon>Ecdysozoa</taxon>
        <taxon>Arthropoda</taxon>
        <taxon>Hexapoda</taxon>
        <taxon>Insecta</taxon>
        <taxon>Pterygota</taxon>
        <taxon>Neoptera</taxon>
        <taxon>Endopterygota</taxon>
        <taxon>Coleoptera</taxon>
        <taxon>Polyphaga</taxon>
        <taxon>Cucujiformia</taxon>
        <taxon>Curculionidae</taxon>
        <taxon>Dryophthorinae</taxon>
        <taxon>Sitophilus</taxon>
    </lineage>
</organism>
<feature type="region of interest" description="Disordered" evidence="1">
    <location>
        <begin position="715"/>
        <end position="736"/>
    </location>
</feature>
<gene>
    <name evidence="3" type="primary">LOC115877447</name>
</gene>
<evidence type="ECO:0000313" key="2">
    <source>
        <dbReference type="Proteomes" id="UP000504635"/>
    </source>
</evidence>
<protein>
    <submittedName>
        <fullName evidence="3">Uncharacterized protein LOC115877447</fullName>
    </submittedName>
</protein>
<feature type="compositionally biased region" description="Basic and acidic residues" evidence="1">
    <location>
        <begin position="723"/>
        <end position="734"/>
    </location>
</feature>
<dbReference type="Proteomes" id="UP000504635">
    <property type="component" value="Unplaced"/>
</dbReference>
<feature type="region of interest" description="Disordered" evidence="1">
    <location>
        <begin position="1062"/>
        <end position="1091"/>
    </location>
</feature>
<evidence type="ECO:0000313" key="3">
    <source>
        <dbReference type="RefSeq" id="XP_030749460.1"/>
    </source>
</evidence>
<dbReference type="OrthoDB" id="6784338at2759"/>
<name>A0A6J2XES5_SITOR</name>
<proteinExistence type="predicted"/>